<dbReference type="RefSeq" id="WP_012347260.1">
    <property type="nucleotide sequence ID" value="NC_010524.1"/>
</dbReference>
<accession>B1Y3H2</accession>
<reference evidence="1 2" key="1">
    <citation type="submission" date="2008-03" db="EMBL/GenBank/DDBJ databases">
        <title>Complete sequence of Leptothrix cholodnii SP-6.</title>
        <authorList>
            <consortium name="US DOE Joint Genome Institute"/>
            <person name="Copeland A."/>
            <person name="Lucas S."/>
            <person name="Lapidus A."/>
            <person name="Glavina del Rio T."/>
            <person name="Dalin E."/>
            <person name="Tice H."/>
            <person name="Bruce D."/>
            <person name="Goodwin L."/>
            <person name="Pitluck S."/>
            <person name="Chertkov O."/>
            <person name="Brettin T."/>
            <person name="Detter J.C."/>
            <person name="Han C."/>
            <person name="Kuske C.R."/>
            <person name="Schmutz J."/>
            <person name="Larimer F."/>
            <person name="Land M."/>
            <person name="Hauser L."/>
            <person name="Kyrpides N."/>
            <person name="Lykidis A."/>
            <person name="Emerson D."/>
            <person name="Richardson P."/>
        </authorList>
    </citation>
    <scope>NUCLEOTIDE SEQUENCE [LARGE SCALE GENOMIC DNA]</scope>
    <source>
        <strain evidence="2">ATCC 51168 / LMG 8142 / SP-6</strain>
    </source>
</reference>
<evidence type="ECO:0000313" key="1">
    <source>
        <dbReference type="EMBL" id="ACB34500.1"/>
    </source>
</evidence>
<dbReference type="STRING" id="395495.Lcho_2234"/>
<dbReference type="OrthoDB" id="7362379at2"/>
<organism evidence="1 2">
    <name type="scientific">Leptothrix cholodnii (strain ATCC 51168 / LMG 8142 / SP-6)</name>
    <name type="common">Leptothrix discophora (strain SP-6)</name>
    <dbReference type="NCBI Taxonomy" id="395495"/>
    <lineage>
        <taxon>Bacteria</taxon>
        <taxon>Pseudomonadati</taxon>
        <taxon>Pseudomonadota</taxon>
        <taxon>Betaproteobacteria</taxon>
        <taxon>Burkholderiales</taxon>
        <taxon>Sphaerotilaceae</taxon>
        <taxon>Leptothrix</taxon>
    </lineage>
</organism>
<proteinExistence type="predicted"/>
<protein>
    <submittedName>
        <fullName evidence="1">Uncharacterized protein</fullName>
    </submittedName>
</protein>
<dbReference type="AlphaFoldDB" id="B1Y3H2"/>
<dbReference type="eggNOG" id="ENOG5033IE0">
    <property type="taxonomic scope" value="Bacteria"/>
</dbReference>
<dbReference type="Proteomes" id="UP000001693">
    <property type="component" value="Chromosome"/>
</dbReference>
<gene>
    <name evidence="1" type="ordered locus">Lcho_2234</name>
</gene>
<dbReference type="EMBL" id="CP001013">
    <property type="protein sequence ID" value="ACB34500.1"/>
    <property type="molecule type" value="Genomic_DNA"/>
</dbReference>
<sequence length="208" mass="21719" precursor="true">MTTYTYPTTGSAFAPAGLTWTQRHNTRVSTSSLNGATQTSSLPGSRWAVSLDYPIQTYAERAQIEALLTRLSGMEHRLALWDVSRPQRRGTCNLTGVTVSAVAAQFAAGLVLAGCGASTTLLAGDWLRVTTSNGAQLLQIAADATASAGGAMTVETRPLLRGSVASGAAVTLDKPTALFVLATPELSIPRGGTNKCPPFSVELMEVFS</sequence>
<name>B1Y3H2_LEPCP</name>
<keyword evidence="2" id="KW-1185">Reference proteome</keyword>
<dbReference type="HOGENOM" id="CLU_118555_0_0_4"/>
<evidence type="ECO:0000313" key="2">
    <source>
        <dbReference type="Proteomes" id="UP000001693"/>
    </source>
</evidence>
<dbReference type="KEGG" id="lch:Lcho_2234"/>